<dbReference type="RefSeq" id="WP_118359576.1">
    <property type="nucleotide sequence ID" value="NZ_QSHK01000014.1"/>
</dbReference>
<dbReference type="PANTHER" id="PTHR43581">
    <property type="entry name" value="ATP/GTP PHOSPHATASE"/>
    <property type="match status" value="1"/>
</dbReference>
<dbReference type="CDD" id="cd00267">
    <property type="entry name" value="ABC_ATPase"/>
    <property type="match status" value="1"/>
</dbReference>
<dbReference type="Pfam" id="PF13175">
    <property type="entry name" value="AAA_15"/>
    <property type="match status" value="1"/>
</dbReference>
<sequence>MQIWVTINNFAKIEYAKACVNKFTLLVGPNNCGKTFLMQLIEGINDYWNILIDESVMNTLLIDDLPEYKGYELSKYNLDEFLNKLNNNIYKQKENIISEIFKREIPIQNLSVDIQLEENEEYLMYHIDKIQALDQLPKNVGNLPNFISAVMLGHENTAIECMIKKTYDKPNGEFAEAIIGPRLKYCESNMVNLLQKGSLFMPASRSGLMMLYREYFANKTDDNILVQTNTQRTENVGTTNLTTPVYRFLRFLQTYTEDERIKKKFEKELEFYDNNIIEGHINAKTQQGLAYNANSGEAVPMYLASAMVNEVAPIYLATTSTSFYDRFIIDEIEASLHPEKQMELVRFLNRLYNKGKSFVISTHSDTFVSRINNLSILAEYVGKTKDTEAVSKFGIEMEDMVSQKDLFVYEFIKKNNGKSEVKERKFNEKLGYQFDLFTNTALKLYDEAVKLGDIVNHE</sequence>
<proteinExistence type="predicted"/>
<dbReference type="AlphaFoldDB" id="A0A413YH31"/>
<gene>
    <name evidence="2" type="ORF">DW860_14605</name>
</gene>
<dbReference type="EMBL" id="QSHK01000014">
    <property type="protein sequence ID" value="RHC03591.1"/>
    <property type="molecule type" value="Genomic_DNA"/>
</dbReference>
<keyword evidence="2" id="KW-0067">ATP-binding</keyword>
<protein>
    <submittedName>
        <fullName evidence="2">ATP-binding protein</fullName>
    </submittedName>
</protein>
<feature type="domain" description="Endonuclease GajA/Old nuclease/RecF-like AAA" evidence="1">
    <location>
        <begin position="5"/>
        <end position="368"/>
    </location>
</feature>
<keyword evidence="2" id="KW-0547">Nucleotide-binding</keyword>
<dbReference type="Proteomes" id="UP000284742">
    <property type="component" value="Unassembled WGS sequence"/>
</dbReference>
<accession>A0A413YH31</accession>
<evidence type="ECO:0000313" key="2">
    <source>
        <dbReference type="EMBL" id="RHC03591.1"/>
    </source>
</evidence>
<evidence type="ECO:0000313" key="3">
    <source>
        <dbReference type="Proteomes" id="UP000284742"/>
    </source>
</evidence>
<name>A0A413YH31_9FIRM</name>
<dbReference type="InterPro" id="IPR051396">
    <property type="entry name" value="Bact_Antivir_Def_Nuclease"/>
</dbReference>
<dbReference type="Gene3D" id="3.40.50.300">
    <property type="entry name" value="P-loop containing nucleotide triphosphate hydrolases"/>
    <property type="match status" value="1"/>
</dbReference>
<reference evidence="2 3" key="1">
    <citation type="submission" date="2018-08" db="EMBL/GenBank/DDBJ databases">
        <title>A genome reference for cultivated species of the human gut microbiota.</title>
        <authorList>
            <person name="Zou Y."/>
            <person name="Xue W."/>
            <person name="Luo G."/>
        </authorList>
    </citation>
    <scope>NUCLEOTIDE SEQUENCE [LARGE SCALE GENOMIC DNA]</scope>
    <source>
        <strain evidence="2 3">AM37-5</strain>
    </source>
</reference>
<evidence type="ECO:0000259" key="1">
    <source>
        <dbReference type="Pfam" id="PF13175"/>
    </source>
</evidence>
<dbReference type="GO" id="GO:0005524">
    <property type="term" value="F:ATP binding"/>
    <property type="evidence" value="ECO:0007669"/>
    <property type="project" value="UniProtKB-KW"/>
</dbReference>
<comment type="caution">
    <text evidence="2">The sequence shown here is derived from an EMBL/GenBank/DDBJ whole genome shotgun (WGS) entry which is preliminary data.</text>
</comment>
<organism evidence="2 3">
    <name type="scientific">Dorea formicigenerans</name>
    <dbReference type="NCBI Taxonomy" id="39486"/>
    <lineage>
        <taxon>Bacteria</taxon>
        <taxon>Bacillati</taxon>
        <taxon>Bacillota</taxon>
        <taxon>Clostridia</taxon>
        <taxon>Lachnospirales</taxon>
        <taxon>Lachnospiraceae</taxon>
        <taxon>Dorea</taxon>
    </lineage>
</organism>
<dbReference type="InterPro" id="IPR041685">
    <property type="entry name" value="AAA_GajA/Old/RecF-like"/>
</dbReference>
<dbReference type="PANTHER" id="PTHR43581:SF4">
    <property type="entry name" value="ATP_GTP PHOSPHATASE"/>
    <property type="match status" value="1"/>
</dbReference>
<dbReference type="InterPro" id="IPR027417">
    <property type="entry name" value="P-loop_NTPase"/>
</dbReference>
<dbReference type="SUPFAM" id="SSF52540">
    <property type="entry name" value="P-loop containing nucleoside triphosphate hydrolases"/>
    <property type="match status" value="1"/>
</dbReference>